<feature type="transmembrane region" description="Helical" evidence="2">
    <location>
        <begin position="480"/>
        <end position="505"/>
    </location>
</feature>
<protein>
    <submittedName>
        <fullName evidence="4">Paraquat-inducible integral membrane protein, putative</fullName>
    </submittedName>
</protein>
<reference evidence="5" key="1">
    <citation type="submission" date="2015-09" db="EMBL/GenBank/DDBJ databases">
        <authorList>
            <consortium name="Pathogen Informatics"/>
        </authorList>
    </citation>
    <scope>NUCLEOTIDE SEQUENCE [LARGE SCALE GENOMIC DNA]</scope>
    <source>
        <strain evidence="5">Lake Konstanz</strain>
    </source>
</reference>
<gene>
    <name evidence="4" type="ORF">BSAL_02345</name>
</gene>
<evidence type="ECO:0000256" key="3">
    <source>
        <dbReference type="SAM" id="SignalP"/>
    </source>
</evidence>
<feature type="transmembrane region" description="Helical" evidence="2">
    <location>
        <begin position="347"/>
        <end position="370"/>
    </location>
</feature>
<sequence>MNVAAGQCFSLALLLTSFVLRDIALPPSLGGNVVIGNLSHIVCDEIDIGTASVVYNDTAIAVRGLQTTRLLCHADFNATDDPSVLTIDVELPPMDVAVAMSRDSDSCHVAAAAMTACDVAPRLVNLTLTPPGPNWLLNGLLASVESLVNSELPAAICAIVNGSLVPALLNDTVPPAEVAPLITPGLTDLVDSKIVTTILNVVRGLPTLFGLLQLTAYVATPTSMQIDVNIVQPLDIDLPLGAGFLKVLVPGNATLSLQLWFKDFVCSSPFTCVLAKEGGLTLHNVRLTGVGELDRVVDGVVGPLLETLLNPILAAVVSLLGPQQSSDGYEYSTISLGEAETVLQPPFALAVGLASLFSGCAIAVIGYSAYRHAKHPMMGSNGKPVAVRYVLAEDAFIAVTCFFTMFLFAWANCCAGASVVLGESFTMYSFSLSTSIQDLYQAGLVALAFFVALFCGFFTYFKLLAIVVFSVILQRPRSKVLLFIDSCGKLSLLDTFMMMILVTGLEVPGLATVHMLTGFYLFLVATFLSILVGNYACHGWRRNLIEEEDEKQLTTINAADAVAEDSTEVLPLGQEKSSWKRWCVMVALPTAALVMIGSVFALDKTIITYKLSGVATIITGNEKPFSLLQLLQATPWSVYGSGLFTIIIAPMIFSIGYPKSHLLGAWCATDAFLLACVGALLQLTQFVNFVMGPALSTLYQAKAELHTPLLLLLFSMLAQWLLVGASIFHLDLPSLLVRGVNRAWERIRNTRDAVHPSESSYSLSPNAMGTSPTIDDTSEYKFVA</sequence>
<keyword evidence="2" id="KW-0812">Transmembrane</keyword>
<dbReference type="AlphaFoldDB" id="A0A0S4JN79"/>
<dbReference type="InterPro" id="IPR017943">
    <property type="entry name" value="Bactericidal_perm-incr_a/b_dom"/>
</dbReference>
<keyword evidence="5" id="KW-1185">Reference proteome</keyword>
<dbReference type="PANTHER" id="PTHR34730">
    <property type="entry name" value="UNNAMED PRODUCT"/>
    <property type="match status" value="1"/>
</dbReference>
<keyword evidence="2" id="KW-1133">Transmembrane helix</keyword>
<evidence type="ECO:0000313" key="5">
    <source>
        <dbReference type="Proteomes" id="UP000051952"/>
    </source>
</evidence>
<name>A0A0S4JN79_BODSA</name>
<feature type="compositionally biased region" description="Polar residues" evidence="1">
    <location>
        <begin position="757"/>
        <end position="775"/>
    </location>
</feature>
<dbReference type="InterPro" id="IPR007498">
    <property type="entry name" value="PqiA-like"/>
</dbReference>
<feature type="signal peptide" evidence="3">
    <location>
        <begin position="1"/>
        <end position="24"/>
    </location>
</feature>
<dbReference type="Proteomes" id="UP000051952">
    <property type="component" value="Unassembled WGS sequence"/>
</dbReference>
<keyword evidence="2" id="KW-0472">Membrane</keyword>
<feature type="transmembrane region" description="Helical" evidence="2">
    <location>
        <begin position="517"/>
        <end position="537"/>
    </location>
</feature>
<dbReference type="VEuPathDB" id="TriTrypDB:BSAL_02345"/>
<proteinExistence type="predicted"/>
<dbReference type="OMA" id="WANCCAG"/>
<evidence type="ECO:0000256" key="2">
    <source>
        <dbReference type="SAM" id="Phobius"/>
    </source>
</evidence>
<feature type="region of interest" description="Disordered" evidence="1">
    <location>
        <begin position="756"/>
        <end position="777"/>
    </location>
</feature>
<feature type="transmembrane region" description="Helical" evidence="2">
    <location>
        <begin position="707"/>
        <end position="728"/>
    </location>
</feature>
<feature type="chain" id="PRO_5006622510" evidence="3">
    <location>
        <begin position="25"/>
        <end position="784"/>
    </location>
</feature>
<evidence type="ECO:0000313" key="4">
    <source>
        <dbReference type="EMBL" id="CUG90855.1"/>
    </source>
</evidence>
<accession>A0A0S4JN79</accession>
<dbReference type="SUPFAM" id="SSF55394">
    <property type="entry name" value="Bactericidal permeability-increasing protein, BPI"/>
    <property type="match status" value="1"/>
</dbReference>
<dbReference type="EMBL" id="CYKH01001867">
    <property type="protein sequence ID" value="CUG90855.1"/>
    <property type="molecule type" value="Genomic_DNA"/>
</dbReference>
<keyword evidence="3" id="KW-0732">Signal</keyword>
<feature type="transmembrane region" description="Helical" evidence="2">
    <location>
        <begin position="391"/>
        <end position="420"/>
    </location>
</feature>
<dbReference type="PANTHER" id="PTHR34730:SF1">
    <property type="entry name" value="PARAQUAT-INDUCIBLE PROTEIN A"/>
    <property type="match status" value="1"/>
</dbReference>
<dbReference type="GO" id="GO:0008289">
    <property type="term" value="F:lipid binding"/>
    <property type="evidence" value="ECO:0007669"/>
    <property type="project" value="InterPro"/>
</dbReference>
<feature type="transmembrane region" description="Helical" evidence="2">
    <location>
        <begin position="582"/>
        <end position="602"/>
    </location>
</feature>
<feature type="transmembrane region" description="Helical" evidence="2">
    <location>
        <begin position="440"/>
        <end position="473"/>
    </location>
</feature>
<feature type="transmembrane region" description="Helical" evidence="2">
    <location>
        <begin position="636"/>
        <end position="656"/>
    </location>
</feature>
<dbReference type="OrthoDB" id="272322at2759"/>
<evidence type="ECO:0000256" key="1">
    <source>
        <dbReference type="SAM" id="MobiDB-lite"/>
    </source>
</evidence>
<dbReference type="Pfam" id="PF04403">
    <property type="entry name" value="PqiA"/>
    <property type="match status" value="1"/>
</dbReference>
<organism evidence="4 5">
    <name type="scientific">Bodo saltans</name>
    <name type="common">Flagellated protozoan</name>
    <dbReference type="NCBI Taxonomy" id="75058"/>
    <lineage>
        <taxon>Eukaryota</taxon>
        <taxon>Discoba</taxon>
        <taxon>Euglenozoa</taxon>
        <taxon>Kinetoplastea</taxon>
        <taxon>Metakinetoplastina</taxon>
        <taxon>Eubodonida</taxon>
        <taxon>Bodonidae</taxon>
        <taxon>Bodo</taxon>
    </lineage>
</organism>
<feature type="transmembrane region" description="Helical" evidence="2">
    <location>
        <begin position="663"/>
        <end position="687"/>
    </location>
</feature>